<dbReference type="PANTHER" id="PTHR43527:SF2">
    <property type="entry name" value="4-DIPHOSPHOCYTIDYL-2-C-METHYL-D-ERYTHRITOL KINASE, CHLOROPLASTIC"/>
    <property type="match status" value="1"/>
</dbReference>
<dbReference type="InterPro" id="IPR036554">
    <property type="entry name" value="GHMP_kinase_C_sf"/>
</dbReference>
<dbReference type="GO" id="GO:0019288">
    <property type="term" value="P:isopentenyl diphosphate biosynthetic process, methylerythritol 4-phosphate pathway"/>
    <property type="evidence" value="ECO:0007669"/>
    <property type="project" value="UniProtKB-UniRule"/>
</dbReference>
<dbReference type="NCBIfam" id="TIGR00154">
    <property type="entry name" value="ispE"/>
    <property type="match status" value="1"/>
</dbReference>
<dbReference type="GO" id="GO:0005524">
    <property type="term" value="F:ATP binding"/>
    <property type="evidence" value="ECO:0007669"/>
    <property type="project" value="UniProtKB-UniRule"/>
</dbReference>
<dbReference type="InterPro" id="IPR006204">
    <property type="entry name" value="GHMP_kinase_N_dom"/>
</dbReference>
<dbReference type="EC" id="2.7.1.148" evidence="2 9"/>
<name>A0A2A9EG46_9MICO</name>
<dbReference type="EMBL" id="PDJH01000001">
    <property type="protein sequence ID" value="PFG37491.1"/>
    <property type="molecule type" value="Genomic_DNA"/>
</dbReference>
<comment type="similarity">
    <text evidence="1 9">Belongs to the GHMP kinase family. IspE subfamily.</text>
</comment>
<evidence type="ECO:0000256" key="9">
    <source>
        <dbReference type="HAMAP-Rule" id="MF_00061"/>
    </source>
</evidence>
<dbReference type="Gene3D" id="3.30.70.890">
    <property type="entry name" value="GHMP kinase, C-terminal domain"/>
    <property type="match status" value="1"/>
</dbReference>
<dbReference type="UniPathway" id="UPA00056">
    <property type="reaction ID" value="UER00094"/>
</dbReference>
<dbReference type="InterPro" id="IPR020568">
    <property type="entry name" value="Ribosomal_Su5_D2-typ_SF"/>
</dbReference>
<keyword evidence="4 9" id="KW-0808">Transferase</keyword>
<dbReference type="InterPro" id="IPR004424">
    <property type="entry name" value="IspE"/>
</dbReference>
<dbReference type="GO" id="GO:0016114">
    <property type="term" value="P:terpenoid biosynthetic process"/>
    <property type="evidence" value="ECO:0007669"/>
    <property type="project" value="UniProtKB-UniRule"/>
</dbReference>
<comment type="pathway">
    <text evidence="9">Isoprenoid biosynthesis; isopentenyl diphosphate biosynthesis via DXP pathway; isopentenyl diphosphate from 1-deoxy-D-xylulose 5-phosphate: step 3/6.</text>
</comment>
<evidence type="ECO:0000256" key="5">
    <source>
        <dbReference type="ARBA" id="ARBA00022741"/>
    </source>
</evidence>
<dbReference type="SUPFAM" id="SSF55060">
    <property type="entry name" value="GHMP Kinase, C-terminal domain"/>
    <property type="match status" value="1"/>
</dbReference>
<feature type="active site" evidence="9">
    <location>
        <position position="32"/>
    </location>
</feature>
<dbReference type="SUPFAM" id="SSF54211">
    <property type="entry name" value="Ribosomal protein S5 domain 2-like"/>
    <property type="match status" value="1"/>
</dbReference>
<evidence type="ECO:0000313" key="13">
    <source>
        <dbReference type="EMBL" id="PFG37491.1"/>
    </source>
</evidence>
<reference evidence="13 14" key="1">
    <citation type="submission" date="2017-10" db="EMBL/GenBank/DDBJ databases">
        <title>Sequencing the genomes of 1000 actinobacteria strains.</title>
        <authorList>
            <person name="Klenk H.-P."/>
        </authorList>
    </citation>
    <scope>NUCLEOTIDE SEQUENCE [LARGE SCALE GENOMIC DNA]</scope>
    <source>
        <strain evidence="13 14">DSM 21574</strain>
    </source>
</reference>
<dbReference type="Proteomes" id="UP000221394">
    <property type="component" value="Unassembled WGS sequence"/>
</dbReference>
<dbReference type="InterPro" id="IPR014721">
    <property type="entry name" value="Ribsml_uS5_D2-typ_fold_subgr"/>
</dbReference>
<evidence type="ECO:0000256" key="10">
    <source>
        <dbReference type="SAM" id="MobiDB-lite"/>
    </source>
</evidence>
<dbReference type="Pfam" id="PF08544">
    <property type="entry name" value="GHMP_kinases_C"/>
    <property type="match status" value="1"/>
</dbReference>
<dbReference type="Gene3D" id="3.30.230.10">
    <property type="match status" value="1"/>
</dbReference>
<keyword evidence="7 9" id="KW-0067">ATP-binding</keyword>
<evidence type="ECO:0000313" key="14">
    <source>
        <dbReference type="Proteomes" id="UP000221394"/>
    </source>
</evidence>
<evidence type="ECO:0000256" key="1">
    <source>
        <dbReference type="ARBA" id="ARBA00009684"/>
    </source>
</evidence>
<gene>
    <name evidence="9" type="primary">ispE</name>
    <name evidence="13" type="ORF">ATL41_2256</name>
</gene>
<dbReference type="NCBIfam" id="NF002870">
    <property type="entry name" value="PRK03188.1"/>
    <property type="match status" value="1"/>
</dbReference>
<sequence>MTGRGGLRAADEPGSTAPLAPGRPVVVRAPGKVNLALQVSPLGADGYHRVLSVFQAVSLVEEVEASPADGLSLTVTGPQADAVPADETNIAWRAAVLVAERAGVDPDVHLHLRKGVPVAGGMAGGSADGAAALVACDALWGAGLSRDELHELAGELGSDVPFALLGHTAVGTGRGHLVTPAMTRGEFCWAFGLRIDGMSTAGVYSTFDDLQRAGTLADSFDEEPSTAMMHALRAGDAHALGACLRNDLEPAALEMAPGLGETMEVARSAGALGVVVSGSGPTVAALARSRQHALAIAAAMTAADVVDDVATAVGNVPGARVVSQPA</sequence>
<dbReference type="GO" id="GO:0050515">
    <property type="term" value="F:4-(cytidine 5'-diphospho)-2-C-methyl-D-erythritol kinase activity"/>
    <property type="evidence" value="ECO:0007669"/>
    <property type="project" value="UniProtKB-UniRule"/>
</dbReference>
<comment type="function">
    <text evidence="9">Catalyzes the phosphorylation of the position 2 hydroxy group of 4-diphosphocytidyl-2C-methyl-D-erythritol.</text>
</comment>
<evidence type="ECO:0000256" key="8">
    <source>
        <dbReference type="ARBA" id="ARBA00032554"/>
    </source>
</evidence>
<keyword evidence="14" id="KW-1185">Reference proteome</keyword>
<dbReference type="HAMAP" id="MF_00061">
    <property type="entry name" value="IspE"/>
    <property type="match status" value="1"/>
</dbReference>
<dbReference type="InterPro" id="IPR013750">
    <property type="entry name" value="GHMP_kinase_C_dom"/>
</dbReference>
<feature type="binding site" evidence="9">
    <location>
        <begin position="117"/>
        <end position="127"/>
    </location>
    <ligand>
        <name>ATP</name>
        <dbReference type="ChEBI" id="CHEBI:30616"/>
    </ligand>
</feature>
<dbReference type="Pfam" id="PF00288">
    <property type="entry name" value="GHMP_kinases_N"/>
    <property type="match status" value="1"/>
</dbReference>
<evidence type="ECO:0000256" key="4">
    <source>
        <dbReference type="ARBA" id="ARBA00022679"/>
    </source>
</evidence>
<dbReference type="PIRSF" id="PIRSF010376">
    <property type="entry name" value="IspE"/>
    <property type="match status" value="1"/>
</dbReference>
<evidence type="ECO:0000256" key="6">
    <source>
        <dbReference type="ARBA" id="ARBA00022777"/>
    </source>
</evidence>
<evidence type="ECO:0000256" key="7">
    <source>
        <dbReference type="ARBA" id="ARBA00022840"/>
    </source>
</evidence>
<comment type="catalytic activity">
    <reaction evidence="9">
        <text>4-CDP-2-C-methyl-D-erythritol + ATP = 4-CDP-2-C-methyl-D-erythritol 2-phosphate + ADP + H(+)</text>
        <dbReference type="Rhea" id="RHEA:18437"/>
        <dbReference type="ChEBI" id="CHEBI:15378"/>
        <dbReference type="ChEBI" id="CHEBI:30616"/>
        <dbReference type="ChEBI" id="CHEBI:57823"/>
        <dbReference type="ChEBI" id="CHEBI:57919"/>
        <dbReference type="ChEBI" id="CHEBI:456216"/>
        <dbReference type="EC" id="2.7.1.148"/>
    </reaction>
</comment>
<evidence type="ECO:0000259" key="11">
    <source>
        <dbReference type="Pfam" id="PF00288"/>
    </source>
</evidence>
<dbReference type="RefSeq" id="WP_425432674.1">
    <property type="nucleotide sequence ID" value="NZ_PDJH01000001.1"/>
</dbReference>
<feature type="domain" description="GHMP kinase N-terminal" evidence="11">
    <location>
        <begin position="89"/>
        <end position="166"/>
    </location>
</feature>
<dbReference type="AlphaFoldDB" id="A0A2A9EG46"/>
<accession>A0A2A9EG46</accession>
<comment type="caution">
    <text evidence="13">The sequence shown here is derived from an EMBL/GenBank/DDBJ whole genome shotgun (WGS) entry which is preliminary data.</text>
</comment>
<keyword evidence="9" id="KW-0414">Isoprene biosynthesis</keyword>
<evidence type="ECO:0000256" key="3">
    <source>
        <dbReference type="ARBA" id="ARBA00017473"/>
    </source>
</evidence>
<feature type="region of interest" description="Disordered" evidence="10">
    <location>
        <begin position="1"/>
        <end position="23"/>
    </location>
</feature>
<organism evidence="13 14">
    <name type="scientific">Flavimobilis soli</name>
    <dbReference type="NCBI Taxonomy" id="442709"/>
    <lineage>
        <taxon>Bacteria</taxon>
        <taxon>Bacillati</taxon>
        <taxon>Actinomycetota</taxon>
        <taxon>Actinomycetes</taxon>
        <taxon>Micrococcales</taxon>
        <taxon>Jonesiaceae</taxon>
        <taxon>Flavimobilis</taxon>
    </lineage>
</organism>
<feature type="active site" evidence="9">
    <location>
        <position position="159"/>
    </location>
</feature>
<proteinExistence type="inferred from homology"/>
<protein>
    <recommendedName>
        <fullName evidence="3 9">4-diphosphocytidyl-2-C-methyl-D-erythritol kinase</fullName>
        <shortName evidence="9">CMK</shortName>
        <ecNumber evidence="2 9">2.7.1.148</ecNumber>
    </recommendedName>
    <alternativeName>
        <fullName evidence="8 9">4-(cytidine-5'-diphospho)-2-C-methyl-D-erythritol kinase</fullName>
    </alternativeName>
</protein>
<feature type="domain" description="GHMP kinase C-terminal" evidence="12">
    <location>
        <begin position="228"/>
        <end position="302"/>
    </location>
</feature>
<dbReference type="PANTHER" id="PTHR43527">
    <property type="entry name" value="4-DIPHOSPHOCYTIDYL-2-C-METHYL-D-ERYTHRITOL KINASE, CHLOROPLASTIC"/>
    <property type="match status" value="1"/>
</dbReference>
<evidence type="ECO:0000259" key="12">
    <source>
        <dbReference type="Pfam" id="PF08544"/>
    </source>
</evidence>
<keyword evidence="6 9" id="KW-0418">Kinase</keyword>
<evidence type="ECO:0000256" key="2">
    <source>
        <dbReference type="ARBA" id="ARBA00012052"/>
    </source>
</evidence>
<keyword evidence="5 9" id="KW-0547">Nucleotide-binding</keyword>